<sequence>MKSINTPHPFHSSSHLNLILHSLSGSICFLPESESGSNLAGTFCKYSFAFIEMIHRIDQDTHRRTWALVTIKDARLVDYVIFFVC</sequence>
<evidence type="ECO:0000313" key="2">
    <source>
        <dbReference type="Proteomes" id="UP000215914"/>
    </source>
</evidence>
<gene>
    <name evidence="1" type="ORF">HanXRQr2_Chr11g0497801</name>
</gene>
<organism evidence="1 2">
    <name type="scientific">Helianthus annuus</name>
    <name type="common">Common sunflower</name>
    <dbReference type="NCBI Taxonomy" id="4232"/>
    <lineage>
        <taxon>Eukaryota</taxon>
        <taxon>Viridiplantae</taxon>
        <taxon>Streptophyta</taxon>
        <taxon>Embryophyta</taxon>
        <taxon>Tracheophyta</taxon>
        <taxon>Spermatophyta</taxon>
        <taxon>Magnoliopsida</taxon>
        <taxon>eudicotyledons</taxon>
        <taxon>Gunneridae</taxon>
        <taxon>Pentapetalae</taxon>
        <taxon>asterids</taxon>
        <taxon>campanulids</taxon>
        <taxon>Asterales</taxon>
        <taxon>Asteraceae</taxon>
        <taxon>Asteroideae</taxon>
        <taxon>Heliantheae alliance</taxon>
        <taxon>Heliantheae</taxon>
        <taxon>Helianthus</taxon>
    </lineage>
</organism>
<dbReference type="AlphaFoldDB" id="A0A9K3HQE9"/>
<proteinExistence type="predicted"/>
<protein>
    <submittedName>
        <fullName evidence="1">Uncharacterized protein</fullName>
    </submittedName>
</protein>
<comment type="caution">
    <text evidence="1">The sequence shown here is derived from an EMBL/GenBank/DDBJ whole genome shotgun (WGS) entry which is preliminary data.</text>
</comment>
<evidence type="ECO:0000313" key="1">
    <source>
        <dbReference type="EMBL" id="KAF5782593.1"/>
    </source>
</evidence>
<dbReference type="EMBL" id="MNCJ02000326">
    <property type="protein sequence ID" value="KAF5782593.1"/>
    <property type="molecule type" value="Genomic_DNA"/>
</dbReference>
<reference evidence="1" key="2">
    <citation type="submission" date="2020-06" db="EMBL/GenBank/DDBJ databases">
        <title>Helianthus annuus Genome sequencing and assembly Release 2.</title>
        <authorList>
            <person name="Gouzy J."/>
            <person name="Langlade N."/>
            <person name="Munos S."/>
        </authorList>
    </citation>
    <scope>NUCLEOTIDE SEQUENCE</scope>
    <source>
        <tissue evidence="1">Leaves</tissue>
    </source>
</reference>
<keyword evidence="2" id="KW-1185">Reference proteome</keyword>
<dbReference type="Gramene" id="mRNA:HanXRQr2_Chr11g0497801">
    <property type="protein sequence ID" value="mRNA:HanXRQr2_Chr11g0497801"/>
    <property type="gene ID" value="HanXRQr2_Chr11g0497801"/>
</dbReference>
<accession>A0A9K3HQE9</accession>
<name>A0A9K3HQE9_HELAN</name>
<reference evidence="1" key="1">
    <citation type="journal article" date="2017" name="Nature">
        <title>The sunflower genome provides insights into oil metabolism, flowering and Asterid evolution.</title>
        <authorList>
            <person name="Badouin H."/>
            <person name="Gouzy J."/>
            <person name="Grassa C.J."/>
            <person name="Murat F."/>
            <person name="Staton S.E."/>
            <person name="Cottret L."/>
            <person name="Lelandais-Briere C."/>
            <person name="Owens G.L."/>
            <person name="Carrere S."/>
            <person name="Mayjonade B."/>
            <person name="Legrand L."/>
            <person name="Gill N."/>
            <person name="Kane N.C."/>
            <person name="Bowers J.E."/>
            <person name="Hubner S."/>
            <person name="Bellec A."/>
            <person name="Berard A."/>
            <person name="Berges H."/>
            <person name="Blanchet N."/>
            <person name="Boniface M.C."/>
            <person name="Brunel D."/>
            <person name="Catrice O."/>
            <person name="Chaidir N."/>
            <person name="Claudel C."/>
            <person name="Donnadieu C."/>
            <person name="Faraut T."/>
            <person name="Fievet G."/>
            <person name="Helmstetter N."/>
            <person name="King M."/>
            <person name="Knapp S.J."/>
            <person name="Lai Z."/>
            <person name="Le Paslier M.C."/>
            <person name="Lippi Y."/>
            <person name="Lorenzon L."/>
            <person name="Mandel J.R."/>
            <person name="Marage G."/>
            <person name="Marchand G."/>
            <person name="Marquand E."/>
            <person name="Bret-Mestries E."/>
            <person name="Morien E."/>
            <person name="Nambeesan S."/>
            <person name="Nguyen T."/>
            <person name="Pegot-Espagnet P."/>
            <person name="Pouilly N."/>
            <person name="Raftis F."/>
            <person name="Sallet E."/>
            <person name="Schiex T."/>
            <person name="Thomas J."/>
            <person name="Vandecasteele C."/>
            <person name="Vares D."/>
            <person name="Vear F."/>
            <person name="Vautrin S."/>
            <person name="Crespi M."/>
            <person name="Mangin B."/>
            <person name="Burke J.M."/>
            <person name="Salse J."/>
            <person name="Munos S."/>
            <person name="Vincourt P."/>
            <person name="Rieseberg L.H."/>
            <person name="Langlade N.B."/>
        </authorList>
    </citation>
    <scope>NUCLEOTIDE SEQUENCE</scope>
    <source>
        <tissue evidence="1">Leaves</tissue>
    </source>
</reference>
<dbReference type="Proteomes" id="UP000215914">
    <property type="component" value="Unassembled WGS sequence"/>
</dbReference>